<keyword evidence="5" id="KW-1185">Reference proteome</keyword>
<sequence length="311" mass="32283">MKATTIGALFVAGGAVLWGTDALFRGDMAESVPAATIVFWEHVVLAAVTAFAMPAALRLLRRAGWRVVLAVLAIGIGASAVATALFTEAFSYGDYTTPVLLQKVQPIVAVVGAWLLLGERPRAGYGPFLLLGLVGAWLIAFRDPFDVSFGEARPALLALAAAALWAAGTVLGRYVAPVFAPRELTALRFWFGLLGAAAVVAVTGSSLTVGGEWHVRLVLLALVPGLVAMLFYYRGLKRTPAMVATLCELAFPLTAAVVPPLLLDEPALSVSQGVGVALTAAVVLGLTLAQSAGRRRDAGVVEAPDRALASA</sequence>
<accession>A0ABX0GX26</accession>
<evidence type="ECO:0000313" key="5">
    <source>
        <dbReference type="Proteomes" id="UP000800981"/>
    </source>
</evidence>
<evidence type="ECO:0000256" key="2">
    <source>
        <dbReference type="SAM" id="Phobius"/>
    </source>
</evidence>
<dbReference type="PANTHER" id="PTHR22911:SF79">
    <property type="entry name" value="MOBA-LIKE NTP TRANSFERASE DOMAIN-CONTAINING PROTEIN"/>
    <property type="match status" value="1"/>
</dbReference>
<dbReference type="SUPFAM" id="SSF103481">
    <property type="entry name" value="Multidrug resistance efflux transporter EmrE"/>
    <property type="match status" value="2"/>
</dbReference>
<dbReference type="RefSeq" id="WP_166283870.1">
    <property type="nucleotide sequence ID" value="NZ_JAANNP010000031.1"/>
</dbReference>
<dbReference type="PANTHER" id="PTHR22911">
    <property type="entry name" value="ACYL-MALONYL CONDENSING ENZYME-RELATED"/>
    <property type="match status" value="1"/>
</dbReference>
<feature type="transmembrane region" description="Helical" evidence="2">
    <location>
        <begin position="213"/>
        <end position="233"/>
    </location>
</feature>
<comment type="similarity">
    <text evidence="1">Belongs to the EamA transporter family.</text>
</comment>
<proteinExistence type="inferred from homology"/>
<dbReference type="InterPro" id="IPR000620">
    <property type="entry name" value="EamA_dom"/>
</dbReference>
<keyword evidence="2" id="KW-0812">Transmembrane</keyword>
<evidence type="ECO:0000256" key="1">
    <source>
        <dbReference type="ARBA" id="ARBA00007362"/>
    </source>
</evidence>
<feature type="transmembrane region" description="Helical" evidence="2">
    <location>
        <begin position="99"/>
        <end position="117"/>
    </location>
</feature>
<feature type="transmembrane region" description="Helical" evidence="2">
    <location>
        <begin position="124"/>
        <end position="142"/>
    </location>
</feature>
<keyword evidence="2" id="KW-0472">Membrane</keyword>
<feature type="transmembrane region" description="Helical" evidence="2">
    <location>
        <begin position="154"/>
        <end position="175"/>
    </location>
</feature>
<feature type="transmembrane region" description="Helical" evidence="2">
    <location>
        <begin position="240"/>
        <end position="263"/>
    </location>
</feature>
<organism evidence="4 5">
    <name type="scientific">Motilibacter deserti</name>
    <dbReference type="NCBI Taxonomy" id="2714956"/>
    <lineage>
        <taxon>Bacteria</taxon>
        <taxon>Bacillati</taxon>
        <taxon>Actinomycetota</taxon>
        <taxon>Actinomycetes</taxon>
        <taxon>Motilibacterales</taxon>
        <taxon>Motilibacteraceae</taxon>
        <taxon>Motilibacter</taxon>
    </lineage>
</organism>
<evidence type="ECO:0000259" key="3">
    <source>
        <dbReference type="Pfam" id="PF00892"/>
    </source>
</evidence>
<dbReference type="Pfam" id="PF00892">
    <property type="entry name" value="EamA"/>
    <property type="match status" value="2"/>
</dbReference>
<keyword evidence="2" id="KW-1133">Transmembrane helix</keyword>
<dbReference type="Proteomes" id="UP000800981">
    <property type="component" value="Unassembled WGS sequence"/>
</dbReference>
<feature type="domain" description="EamA" evidence="3">
    <location>
        <begin position="155"/>
        <end position="286"/>
    </location>
</feature>
<evidence type="ECO:0000313" key="4">
    <source>
        <dbReference type="EMBL" id="NHC15454.1"/>
    </source>
</evidence>
<feature type="transmembrane region" description="Helical" evidence="2">
    <location>
        <begin position="187"/>
        <end position="207"/>
    </location>
</feature>
<gene>
    <name evidence="4" type="ORF">G9H71_16875</name>
</gene>
<feature type="domain" description="EamA" evidence="3">
    <location>
        <begin position="6"/>
        <end position="140"/>
    </location>
</feature>
<reference evidence="4 5" key="1">
    <citation type="submission" date="2020-03" db="EMBL/GenBank/DDBJ databases">
        <title>Two novel Motilibacter sp.</title>
        <authorList>
            <person name="Liu S."/>
        </authorList>
    </citation>
    <scope>NUCLEOTIDE SEQUENCE [LARGE SCALE GENOMIC DNA]</scope>
    <source>
        <strain evidence="4 5">E257</strain>
    </source>
</reference>
<dbReference type="InterPro" id="IPR037185">
    <property type="entry name" value="EmrE-like"/>
</dbReference>
<feature type="transmembrane region" description="Helical" evidence="2">
    <location>
        <begin position="38"/>
        <end position="60"/>
    </location>
</feature>
<feature type="transmembrane region" description="Helical" evidence="2">
    <location>
        <begin position="269"/>
        <end position="289"/>
    </location>
</feature>
<name>A0ABX0GX26_9ACTN</name>
<dbReference type="EMBL" id="JAANNP010000031">
    <property type="protein sequence ID" value="NHC15454.1"/>
    <property type="molecule type" value="Genomic_DNA"/>
</dbReference>
<feature type="transmembrane region" description="Helical" evidence="2">
    <location>
        <begin position="67"/>
        <end position="87"/>
    </location>
</feature>
<comment type="caution">
    <text evidence="4">The sequence shown here is derived from an EMBL/GenBank/DDBJ whole genome shotgun (WGS) entry which is preliminary data.</text>
</comment>
<protein>
    <submittedName>
        <fullName evidence="4">DMT family transporter</fullName>
    </submittedName>
</protein>